<dbReference type="SUPFAM" id="SSF48452">
    <property type="entry name" value="TPR-like"/>
    <property type="match status" value="4"/>
</dbReference>
<evidence type="ECO:0008006" key="3">
    <source>
        <dbReference type="Google" id="ProtNLM"/>
    </source>
</evidence>
<dbReference type="PANTHER" id="PTHR19959:SF119">
    <property type="entry name" value="FUNGAL LIPASE-LIKE DOMAIN-CONTAINING PROTEIN"/>
    <property type="match status" value="1"/>
</dbReference>
<accession>A0A7W7SHA3</accession>
<sequence>MAETLLEGPLPGPSDGPPMERARRLYEAFAAAGIRYVDEPVGSEPGRQEIRTPDQVLLRPRHATCLDLAVTYAGACLDAGLHPMLVLLDGERPEQAAHALVVVWLGGSWDGAEAYDYPLLDLLPPGGVVFPAPPAELLDDLRASADEPGAFLAVEVTGAASAAYSPDPARRAGLGWEEAVRTGAELLRAGAGRWFAGVDVGVGHPQVDPFPLPGHPAARVLAPPYLELASDSGPLKQLSARHEVVAFHPRDELDLLLDWCQQPRPGVDGGPPTRIALLHGVGGAGKTRLAAELGSRLADLGWHTGFLLRALDPEDLAWLGRVASPLLVLVDYAEEARWEEVSRLLRALRGRRSPTCVVLTARSVGSWWHDEIADALAKEGHPYLLRDIPLTARHPRAAGVYRAALRAFAPETTLGTAPGREPESYRWTTLDLVMLAWLAVHGPGAPPESEQALHAEILRHELAYWRRAYRTQIGAKPPADLLRTAGACVSLLGPRRERLAAVLGAVEPLGDDPRWRTQIADLLAELLPAAPEDGSLAIRPDPVGAHLLAEVFGADEALLLRCFELADRDERLNGCVALSRAGGAGGSQLRYRLAESALRGVPEIWQSALVVASTQGGPFVAALESLAQLADTPLPLALLDEILSAGYVTTRRLAMIVATRLAPEALAEGGSESEQDGAARALWLVEFSIRQSEAGDYDGSLESAEEAVVLLRRLATGGASEHRFHLAGALNRLGVAQAETGRRDAAVVSGRRAVALFRRLSGEEFPNQRWALAGALHNLSVHQGGAGDRRSALETSMKAVELHRELAEDGAAYRVAALAGALSGLSIRQVDAGEPQQSVRTASEAVELARRLVAEDPAIHLPRLADGLNSLSNQLSAVREPRRALEAIAEAVEIRRHLVQLDPDAHLEDFVAATVNLSVQRHANGDRTGAVETSLAMVQLLRGFPDTERFRLMLATTLQNLCCQLADVGDSAAAVAAADECVGLFRALADESPEAFRPQLAAALSNRVTVQETAGDPGGALATAMEAMELHRGLAADFPEAFQPLFALALGSLAGQQAYNGDRVGAHRAGQEAADLFAVLAERTPGVFGPPLACALTNLSRHQRHVGLRRAALASAEQAVDLRREQVRADPAHLPELVDSLTALATSRADLGDFRGALSAEQEAVEHQRYLVVFDRAGHLAGLAEVVHNLALTLGRIGEQVEALSSAAEAVELQREVTDSNPVGGRANLAVVLHTLAIQQRDSGDDASAHQTSREAVRIQEQLAEVSPGAFLPGLAMMLATLANNDAAAGERTVALESARRSLEIRSRLAEAEPEAFGLELAAALSNLAAHQASSGDLEGALESGARAVELRRALVAAEPEAHRPDLARSLNNLAVAQAMSGSLAESVASVTEAVQISRDLVLADVEPYLPPLRLHVRLLLLQLVEHAGLPEAVRRSDQVMLGLPGEVRAQLLTDRAQLRLQHGDATGVVADLAEAAQLIDAGGHLVRSGEVRRAVRGILGELREEPVDRRIDLPHFPAWAELATDIDARFFIDLWREQQNWEERAALARKIGEDLLYPALHETLAVARAIHPEEGSLDLLADLVALAVEHGAAEAVRLFSIAHEQRELVTRWLSLTTWQDKYEHLRVNPRLLTDRRIRAVLEALGDDPSARLHLAVLCLADQLGLAGAYDAATDPVAASDAGLTLLERGEVGALAELFVVAPLLRQQAFTGAYLESVQLLVPPADEARAADLMRSAATQGSAVQREAGAVRLRRLAACRPEAEEGLRELGAILVEGL</sequence>
<evidence type="ECO:0000313" key="2">
    <source>
        <dbReference type="Proteomes" id="UP000573327"/>
    </source>
</evidence>
<dbReference type="SMART" id="SM00028">
    <property type="entry name" value="TPR"/>
    <property type="match status" value="8"/>
</dbReference>
<dbReference type="InterPro" id="IPR011990">
    <property type="entry name" value="TPR-like_helical_dom_sf"/>
</dbReference>
<dbReference type="RefSeq" id="WP_184921656.1">
    <property type="nucleotide sequence ID" value="NZ_JACHJR010000001.1"/>
</dbReference>
<dbReference type="Gene3D" id="1.25.40.10">
    <property type="entry name" value="Tetratricopeptide repeat domain"/>
    <property type="match status" value="5"/>
</dbReference>
<dbReference type="PANTHER" id="PTHR19959">
    <property type="entry name" value="KINESIN LIGHT CHAIN"/>
    <property type="match status" value="1"/>
</dbReference>
<comment type="caution">
    <text evidence="1">The sequence shown here is derived from an EMBL/GenBank/DDBJ whole genome shotgun (WGS) entry which is preliminary data.</text>
</comment>
<dbReference type="SUPFAM" id="SSF52540">
    <property type="entry name" value="P-loop containing nucleoside triphosphate hydrolases"/>
    <property type="match status" value="1"/>
</dbReference>
<proteinExistence type="predicted"/>
<protein>
    <recommendedName>
        <fullName evidence="3">Tetratricopeptide repeat protein</fullName>
    </recommendedName>
</protein>
<dbReference type="InterPro" id="IPR019734">
    <property type="entry name" value="TPR_rpt"/>
</dbReference>
<gene>
    <name evidence="1" type="ORF">F4556_006001</name>
</gene>
<organism evidence="1 2">
    <name type="scientific">Kitasatospora gansuensis</name>
    <dbReference type="NCBI Taxonomy" id="258050"/>
    <lineage>
        <taxon>Bacteria</taxon>
        <taxon>Bacillati</taxon>
        <taxon>Actinomycetota</taxon>
        <taxon>Actinomycetes</taxon>
        <taxon>Kitasatosporales</taxon>
        <taxon>Streptomycetaceae</taxon>
        <taxon>Kitasatospora</taxon>
    </lineage>
</organism>
<reference evidence="1 2" key="1">
    <citation type="submission" date="2020-08" db="EMBL/GenBank/DDBJ databases">
        <title>Sequencing the genomes of 1000 actinobacteria strains.</title>
        <authorList>
            <person name="Klenk H.-P."/>
        </authorList>
    </citation>
    <scope>NUCLEOTIDE SEQUENCE [LARGE SCALE GENOMIC DNA]</scope>
    <source>
        <strain evidence="1 2">DSM 44786</strain>
    </source>
</reference>
<keyword evidence="2" id="KW-1185">Reference proteome</keyword>
<dbReference type="InterPro" id="IPR027417">
    <property type="entry name" value="P-loop_NTPase"/>
</dbReference>
<dbReference type="Proteomes" id="UP000573327">
    <property type="component" value="Unassembled WGS sequence"/>
</dbReference>
<evidence type="ECO:0000313" key="1">
    <source>
        <dbReference type="EMBL" id="MBB4950466.1"/>
    </source>
</evidence>
<name>A0A7W7SHA3_9ACTN</name>
<dbReference type="EMBL" id="JACHJR010000001">
    <property type="protein sequence ID" value="MBB4950466.1"/>
    <property type="molecule type" value="Genomic_DNA"/>
</dbReference>